<gene>
    <name evidence="1" type="ORF">GTP69_21215</name>
</gene>
<dbReference type="RefSeq" id="WP_161056713.1">
    <property type="nucleotide sequence ID" value="NZ_WWCT01000019.1"/>
</dbReference>
<accession>A0ABW9W4I0</accession>
<organism evidence="1 2">
    <name type="scientific">Duganella levis</name>
    <dbReference type="NCBI Taxonomy" id="2692169"/>
    <lineage>
        <taxon>Bacteria</taxon>
        <taxon>Pseudomonadati</taxon>
        <taxon>Pseudomonadota</taxon>
        <taxon>Betaproteobacteria</taxon>
        <taxon>Burkholderiales</taxon>
        <taxon>Oxalobacteraceae</taxon>
        <taxon>Telluria group</taxon>
        <taxon>Duganella</taxon>
    </lineage>
</organism>
<sequence>MSSLVKAFSRNRAEEMGADLWGDFVVPPYFDRLPVMHVRKPYVIVGGRGCGKTTLLRYWSYHSQFSKNRTELPAEVFETIGLYIRTDIQFLSSFVGSGIDDVQWKRAFEHALCLSVADELLGCLTTINCTPERTDQYGHLEDLDFSALAAFDAAIPTDFRSMHKHIKQSRFKLSSWINNLSSEIPAPIFYPLRTFIGALIETIHTLPYLKESVFSVFVDEYESFLDYQQVFVNSLLKLSQPPLVFHVAMKRNGMPNRRTTGPEYIQDPADFRTIDIEKEQGDDFEMFAAELFFFRLIRENISLDGNPIDPTLLRDPAKLNDRRGNASYRAALRSVMERVLPSVSISEIAAGVLKEPSLKKRLIETIDAGLVRNNPGTLTPTDFVDEKFPEASIVVAALLHQRKKSADVYAEFQKLTTGKSSSFEEWTHHFLFGALLFIYVPLSRSCPLYSGFQTFISLAQGNARHFLELCLLATGRVGRKGTAQENGQITVSVEDQAEAARECSAKFLEDIKGSGNYGTQLYQVATTIGQIFKLHQQRPAQSEPEKNHFAVTNGNTSDSAAAILKEAEKWGVLVGRKETKVKGLKYESQEYYLNPVFSPTYGISYRAGRKLDLAAATADKILLGDDMEATKVIREFERSWRLDSDQMSLIDGVQ</sequence>
<dbReference type="SUPFAM" id="SSF52540">
    <property type="entry name" value="P-loop containing nucleoside triphosphate hydrolases"/>
    <property type="match status" value="1"/>
</dbReference>
<evidence type="ECO:0000313" key="1">
    <source>
        <dbReference type="EMBL" id="MYN28927.1"/>
    </source>
</evidence>
<evidence type="ECO:0000313" key="2">
    <source>
        <dbReference type="Proteomes" id="UP000642144"/>
    </source>
</evidence>
<dbReference type="EMBL" id="WWCT01000019">
    <property type="protein sequence ID" value="MYN28927.1"/>
    <property type="molecule type" value="Genomic_DNA"/>
</dbReference>
<dbReference type="Proteomes" id="UP000642144">
    <property type="component" value="Unassembled WGS sequence"/>
</dbReference>
<name>A0ABW9W4I0_9BURK</name>
<proteinExistence type="predicted"/>
<comment type="caution">
    <text evidence="1">The sequence shown here is derived from an EMBL/GenBank/DDBJ whole genome shotgun (WGS) entry which is preliminary data.</text>
</comment>
<dbReference type="InterPro" id="IPR056955">
    <property type="entry name" value="ORC-CDC6-like"/>
</dbReference>
<protein>
    <recommendedName>
        <fullName evidence="3">ATP-binding protein</fullName>
    </recommendedName>
</protein>
<keyword evidence="2" id="KW-1185">Reference proteome</keyword>
<reference evidence="1 2" key="1">
    <citation type="submission" date="2019-12" db="EMBL/GenBank/DDBJ databases">
        <title>Novel species isolated from a subtropical stream in China.</title>
        <authorList>
            <person name="Lu H."/>
        </authorList>
    </citation>
    <scope>NUCLEOTIDE SEQUENCE [LARGE SCALE GENOMIC DNA]</scope>
    <source>
        <strain evidence="1 2">CY42W</strain>
    </source>
</reference>
<evidence type="ECO:0008006" key="3">
    <source>
        <dbReference type="Google" id="ProtNLM"/>
    </source>
</evidence>
<dbReference type="Pfam" id="PF24389">
    <property type="entry name" value="ORC-CDC6-like"/>
    <property type="match status" value="1"/>
</dbReference>
<dbReference type="InterPro" id="IPR027417">
    <property type="entry name" value="P-loop_NTPase"/>
</dbReference>